<dbReference type="PROSITE" id="PS00329">
    <property type="entry name" value="HSP70_2"/>
    <property type="match status" value="1"/>
</dbReference>
<proteinExistence type="inferred from homology"/>
<keyword evidence="4" id="KW-0346">Stress response</keyword>
<dbReference type="InterPro" id="IPR018181">
    <property type="entry name" value="Heat_shock_70_CS"/>
</dbReference>
<dbReference type="InterPro" id="IPR013126">
    <property type="entry name" value="Hsp_70_fam"/>
</dbReference>
<evidence type="ECO:0000313" key="4">
    <source>
        <dbReference type="EMBL" id="GAT99293.1"/>
    </source>
</evidence>
<dbReference type="AlphaFoldDB" id="A0A5K1U3U6"/>
<dbReference type="Pfam" id="PF00012">
    <property type="entry name" value="HSP70"/>
    <property type="match status" value="1"/>
</dbReference>
<dbReference type="FunFam" id="3.90.640.10:FF:000033">
    <property type="entry name" value="Heat shock 70 kDa protein"/>
    <property type="match status" value="1"/>
</dbReference>
<dbReference type="InterPro" id="IPR029047">
    <property type="entry name" value="HSP70_peptide-bd_sf"/>
</dbReference>
<dbReference type="SUPFAM" id="SSF53067">
    <property type="entry name" value="Actin-like ATPase domain"/>
    <property type="match status" value="2"/>
</dbReference>
<dbReference type="Proteomes" id="UP000078387">
    <property type="component" value="Unassembled WGS sequence"/>
</dbReference>
<dbReference type="Gene3D" id="3.30.30.30">
    <property type="match status" value="1"/>
</dbReference>
<comment type="caution">
    <text evidence="4">The sequence shown here is derived from an EMBL/GenBank/DDBJ whole genome shotgun (WGS) entry which is preliminary data.</text>
</comment>
<dbReference type="VEuPathDB" id="AmoebaDB:EHI5A_160360"/>
<dbReference type="EMBL" id="BDEQ01000001">
    <property type="protein sequence ID" value="GAT99293.1"/>
    <property type="molecule type" value="Genomic_DNA"/>
</dbReference>
<dbReference type="SUPFAM" id="SSF100920">
    <property type="entry name" value="Heat shock protein 70kD (HSP70), peptide-binding domain"/>
    <property type="match status" value="1"/>
</dbReference>
<dbReference type="PROSITE" id="PS01036">
    <property type="entry name" value="HSP70_3"/>
    <property type="match status" value="1"/>
</dbReference>
<keyword evidence="1 3" id="KW-0547">Nucleotide-binding</keyword>
<dbReference type="FunFam" id="3.30.30.30:FF:000003">
    <property type="entry name" value="Heat shock protein 9"/>
    <property type="match status" value="1"/>
</dbReference>
<dbReference type="GO" id="GO:0140662">
    <property type="term" value="F:ATP-dependent protein folding chaperone"/>
    <property type="evidence" value="ECO:0007669"/>
    <property type="project" value="InterPro"/>
</dbReference>
<name>A0A5K1U3U6_ENTHI</name>
<dbReference type="InterPro" id="IPR043129">
    <property type="entry name" value="ATPase_NBD"/>
</dbReference>
<comment type="similarity">
    <text evidence="3">Belongs to the heat shock protein 70 family.</text>
</comment>
<gene>
    <name evidence="4" type="ORF">CL6EHI_150770</name>
</gene>
<dbReference type="Gene3D" id="3.30.420.40">
    <property type="match status" value="2"/>
</dbReference>
<dbReference type="VEuPathDB" id="AmoebaDB:EHI_150770"/>
<dbReference type="Gene3D" id="2.60.34.10">
    <property type="entry name" value="Substrate Binding Domain Of DNAk, Chain A, domain 1"/>
    <property type="match status" value="1"/>
</dbReference>
<dbReference type="PANTHER" id="PTHR19375">
    <property type="entry name" value="HEAT SHOCK PROTEIN 70KDA"/>
    <property type="match status" value="1"/>
</dbReference>
<dbReference type="Gene3D" id="3.90.640.10">
    <property type="entry name" value="Actin, Chain A, domain 4"/>
    <property type="match status" value="1"/>
</dbReference>
<dbReference type="VEuPathDB" id="AmoebaDB:EHI8A_032910"/>
<dbReference type="PROSITE" id="PS00297">
    <property type="entry name" value="HSP70_1"/>
    <property type="match status" value="1"/>
</dbReference>
<dbReference type="GO" id="GO:0005524">
    <property type="term" value="F:ATP binding"/>
    <property type="evidence" value="ECO:0007669"/>
    <property type="project" value="UniProtKB-KW"/>
</dbReference>
<sequence length="524" mass="59767">MQEEIFVGIDLGTTFCCCHFFNTQTNKYECIYYLNGNSTIPSTVDFFTQPVSVGIPKPTAICEVKRFIGKKFDDEQVQEDINKNYFPYQIVKGDDGYCQIVVDYPDKEEEEEQVEPEVVSAIVLKAIEIEIQRRLNIKDNISLRAVVTVPAYFDNSQKDRTKKAVLMAGFSLIRLLAEPSAAAYAYGLESTKDQMYLVFDLGGGTLDVTILEKKGEEFKFRAIGGDVHLGGLDFDMNLMEFVISKMKEIDETKAQRFILKGSDSHSQKKMKKQRRYLLRKEVEKAKIELSSNSYCEIDLSELVDEDEFIISIDRSEFEECNKKEFDRCMECIDEIMQKKGIKTTQIDEVMLVGGCSQIPKIKELLNKKFKSSHINDNIDCNLVVSQGAARYAFEHSKGMIKSITEVTAHPIKMAGVDGNFTIIEDGTEIPYEHEIYVEVTGREVQIELFEGDKSLGRYVISNIPKEERYVMFVVQVEEDGTITVGGRLSNGNKCECKAQIEKKSNDKEEIQIQKEKIEKFFAQK</sequence>
<accession>A0A5K1U3U6</accession>
<dbReference type="PRINTS" id="PR00301">
    <property type="entry name" value="HEATSHOCK70"/>
</dbReference>
<dbReference type="VEuPathDB" id="AmoebaDB:EHI7A_034240"/>
<keyword evidence="2 3" id="KW-0067">ATP-binding</keyword>
<evidence type="ECO:0000256" key="2">
    <source>
        <dbReference type="ARBA" id="ARBA00022840"/>
    </source>
</evidence>
<organism evidence="4 5">
    <name type="scientific">Entamoeba histolytica</name>
    <dbReference type="NCBI Taxonomy" id="5759"/>
    <lineage>
        <taxon>Eukaryota</taxon>
        <taxon>Amoebozoa</taxon>
        <taxon>Evosea</taxon>
        <taxon>Archamoebae</taxon>
        <taxon>Mastigamoebida</taxon>
        <taxon>Entamoebidae</taxon>
        <taxon>Entamoeba</taxon>
    </lineage>
</organism>
<evidence type="ECO:0000256" key="1">
    <source>
        <dbReference type="ARBA" id="ARBA00022741"/>
    </source>
</evidence>
<evidence type="ECO:0000256" key="3">
    <source>
        <dbReference type="RuleBase" id="RU003322"/>
    </source>
</evidence>
<evidence type="ECO:0000313" key="5">
    <source>
        <dbReference type="Proteomes" id="UP000078387"/>
    </source>
</evidence>
<dbReference type="VEuPathDB" id="AmoebaDB:EHI5A_123630"/>
<protein>
    <submittedName>
        <fullName evidence="4">Heat shock protein 70 putative</fullName>
    </submittedName>
</protein>
<reference evidence="4 5" key="1">
    <citation type="submission" date="2016-05" db="EMBL/GenBank/DDBJ databases">
        <title>First whole genome sequencing of Entamoeba histolytica HM1:IMSS-clone-6.</title>
        <authorList>
            <person name="Mukherjee Avik.K."/>
            <person name="Izumyama S."/>
            <person name="Nakada-Tsukui K."/>
            <person name="Nozaki T."/>
        </authorList>
    </citation>
    <scope>NUCLEOTIDE SEQUENCE [LARGE SCALE GENOMIC DNA]</scope>
    <source>
        <strain evidence="4 5">HM1:IMSS clone 6</strain>
    </source>
</reference>
<dbReference type="VEuPathDB" id="AmoebaDB:KM1_306370"/>